<dbReference type="GO" id="GO:0016838">
    <property type="term" value="F:carbon-oxygen lyase activity, acting on phosphates"/>
    <property type="evidence" value="ECO:0007669"/>
    <property type="project" value="InterPro"/>
</dbReference>
<gene>
    <name evidence="3" type="ORF">D9757_004475</name>
</gene>
<proteinExistence type="inferred from homology"/>
<evidence type="ECO:0000313" key="3">
    <source>
        <dbReference type="EMBL" id="KAF5390896.1"/>
    </source>
</evidence>
<dbReference type="Proteomes" id="UP000518752">
    <property type="component" value="Unassembled WGS sequence"/>
</dbReference>
<keyword evidence="2" id="KW-0456">Lyase</keyword>
<keyword evidence="4" id="KW-1185">Reference proteome</keyword>
<accession>A0A8H5HX01</accession>
<dbReference type="EMBL" id="JAACJN010000013">
    <property type="protein sequence ID" value="KAF5390896.1"/>
    <property type="molecule type" value="Genomic_DNA"/>
</dbReference>
<comment type="caution">
    <text evidence="3">The sequence shown here is derived from an EMBL/GenBank/DDBJ whole genome shotgun (WGS) entry which is preliminary data.</text>
</comment>
<evidence type="ECO:0000313" key="4">
    <source>
        <dbReference type="Proteomes" id="UP000518752"/>
    </source>
</evidence>
<dbReference type="InterPro" id="IPR024652">
    <property type="entry name" value="Trichodiene_synth"/>
</dbReference>
<evidence type="ECO:0000256" key="1">
    <source>
        <dbReference type="ARBA" id="ARBA00007946"/>
    </source>
</evidence>
<protein>
    <recommendedName>
        <fullName evidence="5">Terpenoid synthase</fullName>
    </recommendedName>
</protein>
<dbReference type="Gene3D" id="1.10.600.10">
    <property type="entry name" value="Farnesyl Diphosphate Synthase"/>
    <property type="match status" value="2"/>
</dbReference>
<evidence type="ECO:0008006" key="5">
    <source>
        <dbReference type="Google" id="ProtNLM"/>
    </source>
</evidence>
<name>A0A8H5HX01_9AGAR</name>
<evidence type="ECO:0000256" key="2">
    <source>
        <dbReference type="ARBA" id="ARBA00023239"/>
    </source>
</evidence>
<dbReference type="OrthoDB" id="2998174at2759"/>
<dbReference type="Pfam" id="PF06330">
    <property type="entry name" value="TRI5"/>
    <property type="match status" value="2"/>
</dbReference>
<comment type="similarity">
    <text evidence="1">Belongs to the trichodiene synthase family.</text>
</comment>
<dbReference type="InterPro" id="IPR008949">
    <property type="entry name" value="Isoprenoid_synthase_dom_sf"/>
</dbReference>
<dbReference type="SUPFAM" id="SSF48576">
    <property type="entry name" value="Terpenoid synthases"/>
    <property type="match status" value="2"/>
</dbReference>
<dbReference type="AlphaFoldDB" id="A0A8H5HX01"/>
<reference evidence="3 4" key="1">
    <citation type="journal article" date="2020" name="ISME J.">
        <title>Uncovering the hidden diversity of litter-decomposition mechanisms in mushroom-forming fungi.</title>
        <authorList>
            <person name="Floudas D."/>
            <person name="Bentzer J."/>
            <person name="Ahren D."/>
            <person name="Johansson T."/>
            <person name="Persson P."/>
            <person name="Tunlid A."/>
        </authorList>
    </citation>
    <scope>NUCLEOTIDE SEQUENCE [LARGE SCALE GENOMIC DNA]</scope>
    <source>
        <strain evidence="3 4">CBS 406.79</strain>
    </source>
</reference>
<sequence>MLTSRMTKEEISSALQSFLSRCSIPYRKLPIDPLLLELCYKEATDKGYLTEASQEFKPFISQGLILSGPCYAHIEHTSVIVWVALVTGALIYGDDKFDKDNRSAATFCERLLRGQPQDDRILDILASLLTHVPRCFPAFTANLMVVSILNFVNATILEDKAREMKVIFNAAADNYPMFTRIMSGASEIYALAAFPPELPVESFIQALPSIMTFILDGNDVLSFYKEEIVYEESGNYISTLANSHGWEKRRAFDSVIDETVKAHEKALRILDSDKAALEAYKRFAAGYVHTLAWISSSSSPGRLMGACATKPREAASGQVVIRSLSIEYFFGVASLTVVHPWYSFKEEISSALQSFLSRCSISYRKLPIDPLLLKLCYKEATDKGYLTEDSQEFKPFIPQGLILSGPCYDHIEHTSVKVWMAFVTGALIYGDDIFEKDIASAATFYILASLLTDVPSCFPAVTANLMVVSILNWVNAAILEDKAREMKFNAAADNYPMFTRIMSGASELYALAAFPPELPIESFIQALPSIMVFIVDGNDALSFYKEEIIYEESGNHISTLANSRGWEKRRAFNSVIDETVKAHEKALRILDSDKAALEAYKRFAAGYVYFHAGLDVRYHLDDLTLV</sequence>
<organism evidence="3 4">
    <name type="scientific">Collybiopsis confluens</name>
    <dbReference type="NCBI Taxonomy" id="2823264"/>
    <lineage>
        <taxon>Eukaryota</taxon>
        <taxon>Fungi</taxon>
        <taxon>Dikarya</taxon>
        <taxon>Basidiomycota</taxon>
        <taxon>Agaricomycotina</taxon>
        <taxon>Agaricomycetes</taxon>
        <taxon>Agaricomycetidae</taxon>
        <taxon>Agaricales</taxon>
        <taxon>Marasmiineae</taxon>
        <taxon>Omphalotaceae</taxon>
        <taxon>Collybiopsis</taxon>
    </lineage>
</organism>